<keyword evidence="1" id="KW-0812">Transmembrane</keyword>
<organism evidence="2">
    <name type="scientific">Eucampia antarctica</name>
    <dbReference type="NCBI Taxonomy" id="49252"/>
    <lineage>
        <taxon>Eukaryota</taxon>
        <taxon>Sar</taxon>
        <taxon>Stramenopiles</taxon>
        <taxon>Ochrophyta</taxon>
        <taxon>Bacillariophyta</taxon>
        <taxon>Mediophyceae</taxon>
        <taxon>Biddulphiophycidae</taxon>
        <taxon>Hemiaulales</taxon>
        <taxon>Hemiaulaceae</taxon>
        <taxon>Eucampia</taxon>
    </lineage>
</organism>
<feature type="transmembrane region" description="Helical" evidence="1">
    <location>
        <begin position="38"/>
        <end position="65"/>
    </location>
</feature>
<reference evidence="2" key="1">
    <citation type="submission" date="2021-01" db="EMBL/GenBank/DDBJ databases">
        <authorList>
            <person name="Corre E."/>
            <person name="Pelletier E."/>
            <person name="Niang G."/>
            <person name="Scheremetjew M."/>
            <person name="Finn R."/>
            <person name="Kale V."/>
            <person name="Holt S."/>
            <person name="Cochrane G."/>
            <person name="Meng A."/>
            <person name="Brown T."/>
            <person name="Cohen L."/>
        </authorList>
    </citation>
    <scope>NUCLEOTIDE SEQUENCE</scope>
    <source>
        <strain evidence="2">CCMP1452</strain>
    </source>
</reference>
<evidence type="ECO:0000256" key="1">
    <source>
        <dbReference type="SAM" id="Phobius"/>
    </source>
</evidence>
<evidence type="ECO:0000313" key="2">
    <source>
        <dbReference type="EMBL" id="CAD9665261.1"/>
    </source>
</evidence>
<sequence length="106" mass="11694">MFLIDIGLGISTSCERLSNQSKISLSSSSMLGNVSSSIIILSFGISVALKLIGCPLRLFLVLRFLPKTIGIRGNREKQTAKTLVLPSMYFNVRSNLSKNSLHRRTH</sequence>
<keyword evidence="1" id="KW-1133">Transmembrane helix</keyword>
<gene>
    <name evidence="2" type="ORF">EANT1437_LOCUS5385</name>
</gene>
<proteinExistence type="predicted"/>
<name>A0A7S2RAN2_9STRA</name>
<keyword evidence="1" id="KW-0472">Membrane</keyword>
<protein>
    <submittedName>
        <fullName evidence="2">Uncharacterized protein</fullName>
    </submittedName>
</protein>
<accession>A0A7S2RAN2</accession>
<dbReference type="EMBL" id="HBHI01010490">
    <property type="protein sequence ID" value="CAD9665261.1"/>
    <property type="molecule type" value="Transcribed_RNA"/>
</dbReference>
<dbReference type="AlphaFoldDB" id="A0A7S2RAN2"/>